<dbReference type="InterPro" id="IPR053213">
    <property type="entry name" value="RLP29"/>
</dbReference>
<dbReference type="GO" id="GO:0016020">
    <property type="term" value="C:membrane"/>
    <property type="evidence" value="ECO:0007669"/>
    <property type="project" value="UniProtKB-SubCell"/>
</dbReference>
<organism evidence="7 8">
    <name type="scientific">Tagetes erecta</name>
    <name type="common">African marigold</name>
    <dbReference type="NCBI Taxonomy" id="13708"/>
    <lineage>
        <taxon>Eukaryota</taxon>
        <taxon>Viridiplantae</taxon>
        <taxon>Streptophyta</taxon>
        <taxon>Embryophyta</taxon>
        <taxon>Tracheophyta</taxon>
        <taxon>Spermatophyta</taxon>
        <taxon>Magnoliopsida</taxon>
        <taxon>eudicotyledons</taxon>
        <taxon>Gunneridae</taxon>
        <taxon>Pentapetalae</taxon>
        <taxon>asterids</taxon>
        <taxon>campanulids</taxon>
        <taxon>Asterales</taxon>
        <taxon>Asteraceae</taxon>
        <taxon>Asteroideae</taxon>
        <taxon>Heliantheae alliance</taxon>
        <taxon>Tageteae</taxon>
        <taxon>Tagetes</taxon>
    </lineage>
</organism>
<keyword evidence="4" id="KW-0677">Repeat</keyword>
<evidence type="ECO:0000256" key="1">
    <source>
        <dbReference type="ARBA" id="ARBA00004370"/>
    </source>
</evidence>
<evidence type="ECO:0000313" key="8">
    <source>
        <dbReference type="Proteomes" id="UP001229421"/>
    </source>
</evidence>
<dbReference type="InterPro" id="IPR001611">
    <property type="entry name" value="Leu-rich_rpt"/>
</dbReference>
<dbReference type="SUPFAM" id="SSF52058">
    <property type="entry name" value="L domain-like"/>
    <property type="match status" value="1"/>
</dbReference>
<evidence type="ECO:0000256" key="2">
    <source>
        <dbReference type="ARBA" id="ARBA00022614"/>
    </source>
</evidence>
<evidence type="ECO:0000313" key="7">
    <source>
        <dbReference type="EMBL" id="KAK1440799.1"/>
    </source>
</evidence>
<name>A0AAD8LH97_TARER</name>
<proteinExistence type="predicted"/>
<dbReference type="PANTHER" id="PTHR48009">
    <property type="entry name" value="LEUCINE-RICH REPEAT (LRR) FAMILY PROTEIN"/>
    <property type="match status" value="1"/>
</dbReference>
<accession>A0AAD8LH97</accession>
<dbReference type="Proteomes" id="UP001229421">
    <property type="component" value="Unassembled WGS sequence"/>
</dbReference>
<protein>
    <submittedName>
        <fullName evidence="7">Uncharacterized protein</fullName>
    </submittedName>
</protein>
<keyword evidence="8" id="KW-1185">Reference proteome</keyword>
<dbReference type="InterPro" id="IPR032675">
    <property type="entry name" value="LRR_dom_sf"/>
</dbReference>
<reference evidence="7" key="1">
    <citation type="journal article" date="2023" name="bioRxiv">
        <title>Improved chromosome-level genome assembly for marigold (Tagetes erecta).</title>
        <authorList>
            <person name="Jiang F."/>
            <person name="Yuan L."/>
            <person name="Wang S."/>
            <person name="Wang H."/>
            <person name="Xu D."/>
            <person name="Wang A."/>
            <person name="Fan W."/>
        </authorList>
    </citation>
    <scope>NUCLEOTIDE SEQUENCE</scope>
    <source>
        <strain evidence="7">WSJ</strain>
        <tissue evidence="7">Leaf</tissue>
    </source>
</reference>
<dbReference type="EMBL" id="JAUHHV010000001">
    <property type="protein sequence ID" value="KAK1440799.1"/>
    <property type="molecule type" value="Genomic_DNA"/>
</dbReference>
<dbReference type="AlphaFoldDB" id="A0AAD8LH97"/>
<gene>
    <name evidence="7" type="ORF">QVD17_06631</name>
</gene>
<comment type="caution">
    <text evidence="7">The sequence shown here is derived from an EMBL/GenBank/DDBJ whole genome shotgun (WGS) entry which is preliminary data.</text>
</comment>
<dbReference type="Pfam" id="PF00560">
    <property type="entry name" value="LRR_1"/>
    <property type="match status" value="2"/>
</dbReference>
<keyword evidence="6" id="KW-0325">Glycoprotein</keyword>
<dbReference type="FunFam" id="3.80.10.10:FF:000041">
    <property type="entry name" value="LRR receptor-like serine/threonine-protein kinase ERECTA"/>
    <property type="match status" value="1"/>
</dbReference>
<keyword evidence="3" id="KW-0732">Signal</keyword>
<evidence type="ECO:0000256" key="3">
    <source>
        <dbReference type="ARBA" id="ARBA00022729"/>
    </source>
</evidence>
<sequence>MATCLEKEDARQVFDEMLGKIVPLMGVDVEIDGSLSPYVGKLSFLGEFSLANNNFHGIIPDELGHLKKLNFLELERNKFNGFIPTNLSRCFNLQVLDLSINELIGLQQSRLEYHAQWISNNKECDEVTAGDGYISSSYLRWLLSPKNKFSSLP</sequence>
<dbReference type="PANTHER" id="PTHR48009:SF16">
    <property type="entry name" value="LEUCINE-RICH REPEAT-CONTAINING N-TERMINAL PLANT-TYPE DOMAIN-CONTAINING PROTEIN"/>
    <property type="match status" value="1"/>
</dbReference>
<dbReference type="Gene3D" id="3.80.10.10">
    <property type="entry name" value="Ribonuclease Inhibitor"/>
    <property type="match status" value="1"/>
</dbReference>
<evidence type="ECO:0000256" key="5">
    <source>
        <dbReference type="ARBA" id="ARBA00023136"/>
    </source>
</evidence>
<comment type="subcellular location">
    <subcellularLocation>
        <location evidence="1">Membrane</location>
    </subcellularLocation>
</comment>
<evidence type="ECO:0000256" key="4">
    <source>
        <dbReference type="ARBA" id="ARBA00022737"/>
    </source>
</evidence>
<evidence type="ECO:0000256" key="6">
    <source>
        <dbReference type="ARBA" id="ARBA00023180"/>
    </source>
</evidence>
<keyword evidence="2" id="KW-0433">Leucine-rich repeat</keyword>
<keyword evidence="5" id="KW-0472">Membrane</keyword>